<dbReference type="GO" id="GO:0003677">
    <property type="term" value="F:DNA binding"/>
    <property type="evidence" value="ECO:0007669"/>
    <property type="project" value="UniProtKB-UniRule"/>
</dbReference>
<reference evidence="5 6" key="1">
    <citation type="submission" date="2019-09" db="EMBL/GenBank/DDBJ databases">
        <title>Genome sequence and assembly of Flavobacterium sp.</title>
        <authorList>
            <person name="Chhetri G."/>
        </authorList>
    </citation>
    <scope>NUCLEOTIDE SEQUENCE [LARGE SCALE GENOMIC DNA]</scope>
    <source>
        <strain evidence="5 6">SNL9</strain>
    </source>
</reference>
<proteinExistence type="predicted"/>
<dbReference type="Proteomes" id="UP000325141">
    <property type="component" value="Unassembled WGS sequence"/>
</dbReference>
<name>A0A5M6CXF1_9FLAO</name>
<comment type="caution">
    <text evidence="5">The sequence shown here is derived from an EMBL/GenBank/DDBJ whole genome shotgun (WGS) entry which is preliminary data.</text>
</comment>
<feature type="DNA-binding region" description="H-T-H motif" evidence="2">
    <location>
        <begin position="45"/>
        <end position="64"/>
    </location>
</feature>
<evidence type="ECO:0000259" key="4">
    <source>
        <dbReference type="PROSITE" id="PS50977"/>
    </source>
</evidence>
<feature type="domain" description="HTH tetR-type" evidence="4">
    <location>
        <begin position="22"/>
        <end position="82"/>
    </location>
</feature>
<sequence length="221" mass="25236">MHVMEDESKSRKRTSGKLRDKERTKVKMIQAVGKVLLKKGYTGLNASSIAKEAGIDKSLVWTYFGSLDNLVEEYIAQRDFWKYKATDSINNMLTFKDGIKEEYMSGLLQFQFQSLLDDEILQRIMLWGISEKKDFLRNISDERELIGEEVFKIVDPQFKNSDIDIRGILAILVAGIYYLVLHGKTNGSLFCGIDLNTAEGEDRIKESISQIISMAFKKTIA</sequence>
<evidence type="ECO:0000313" key="6">
    <source>
        <dbReference type="Proteomes" id="UP000325141"/>
    </source>
</evidence>
<keyword evidence="6" id="KW-1185">Reference proteome</keyword>
<dbReference type="Gene3D" id="1.10.357.10">
    <property type="entry name" value="Tetracycline Repressor, domain 2"/>
    <property type="match status" value="1"/>
</dbReference>
<feature type="region of interest" description="Disordered" evidence="3">
    <location>
        <begin position="1"/>
        <end position="22"/>
    </location>
</feature>
<dbReference type="InterPro" id="IPR001647">
    <property type="entry name" value="HTH_TetR"/>
</dbReference>
<protein>
    <submittedName>
        <fullName evidence="5">TetR/AcrR family transcriptional regulator</fullName>
    </submittedName>
</protein>
<dbReference type="EMBL" id="VWSG01000002">
    <property type="protein sequence ID" value="KAA5537595.1"/>
    <property type="molecule type" value="Genomic_DNA"/>
</dbReference>
<keyword evidence="1 2" id="KW-0238">DNA-binding</keyword>
<dbReference type="PRINTS" id="PR00455">
    <property type="entry name" value="HTHTETR"/>
</dbReference>
<dbReference type="PROSITE" id="PS50977">
    <property type="entry name" value="HTH_TETR_2"/>
    <property type="match status" value="1"/>
</dbReference>
<dbReference type="SUPFAM" id="SSF46689">
    <property type="entry name" value="Homeodomain-like"/>
    <property type="match status" value="1"/>
</dbReference>
<evidence type="ECO:0000256" key="2">
    <source>
        <dbReference type="PROSITE-ProRule" id="PRU00335"/>
    </source>
</evidence>
<organism evidence="5 6">
    <name type="scientific">Paenimyroides baculatum</name>
    <dbReference type="NCBI Taxonomy" id="2608000"/>
    <lineage>
        <taxon>Bacteria</taxon>
        <taxon>Pseudomonadati</taxon>
        <taxon>Bacteroidota</taxon>
        <taxon>Flavobacteriia</taxon>
        <taxon>Flavobacteriales</taxon>
        <taxon>Flavobacteriaceae</taxon>
        <taxon>Paenimyroides</taxon>
    </lineage>
</organism>
<evidence type="ECO:0000313" key="5">
    <source>
        <dbReference type="EMBL" id="KAA5537595.1"/>
    </source>
</evidence>
<gene>
    <name evidence="5" type="ORF">F0460_02665</name>
</gene>
<evidence type="ECO:0000256" key="1">
    <source>
        <dbReference type="ARBA" id="ARBA00023125"/>
    </source>
</evidence>
<dbReference type="AlphaFoldDB" id="A0A5M6CXF1"/>
<dbReference type="Pfam" id="PF00440">
    <property type="entry name" value="TetR_N"/>
    <property type="match status" value="1"/>
</dbReference>
<accession>A0A5M6CXF1</accession>
<evidence type="ECO:0000256" key="3">
    <source>
        <dbReference type="SAM" id="MobiDB-lite"/>
    </source>
</evidence>
<dbReference type="InterPro" id="IPR009057">
    <property type="entry name" value="Homeodomain-like_sf"/>
</dbReference>